<evidence type="ECO:0000256" key="4">
    <source>
        <dbReference type="ARBA" id="ARBA00022475"/>
    </source>
</evidence>
<protein>
    <submittedName>
        <fullName evidence="10">BCCT family transporter</fullName>
    </submittedName>
</protein>
<reference evidence="10 11" key="1">
    <citation type="submission" date="2023-06" db="EMBL/GenBank/DDBJ databases">
        <title>Marinobacter azerbaijanicus a moderately halophilic, isolated from Urmia Lake in Azerbaijan region of Iran.</title>
        <authorList>
            <person name="Sanchez-Porro C."/>
            <person name="Aghdam E.M."/>
            <person name="Saheb S.M."/>
            <person name="Tarhriz V."/>
            <person name="Kazemi E."/>
            <person name="Ammozegar M.A."/>
            <person name="Ventosa A."/>
            <person name="Hejazi M.S."/>
        </authorList>
    </citation>
    <scope>NUCLEOTIDE SEQUENCE [LARGE SCALE GENOMIC DNA]</scope>
    <source>
        <strain evidence="10 11">TBZ242</strain>
    </source>
</reference>
<evidence type="ECO:0000256" key="8">
    <source>
        <dbReference type="SAM" id="MobiDB-lite"/>
    </source>
</evidence>
<keyword evidence="7 9" id="KW-0472">Membrane</keyword>
<evidence type="ECO:0000313" key="10">
    <source>
        <dbReference type="EMBL" id="MDL0430259.1"/>
    </source>
</evidence>
<organism evidence="10 11">
    <name type="scientific">Marinobacter azerbaijanicus</name>
    <dbReference type="NCBI Taxonomy" id="3050455"/>
    <lineage>
        <taxon>Bacteria</taxon>
        <taxon>Pseudomonadati</taxon>
        <taxon>Pseudomonadota</taxon>
        <taxon>Gammaproteobacteria</taxon>
        <taxon>Pseudomonadales</taxon>
        <taxon>Marinobacteraceae</taxon>
        <taxon>Marinobacter</taxon>
    </lineage>
</organism>
<evidence type="ECO:0000313" key="11">
    <source>
        <dbReference type="Proteomes" id="UP001227964"/>
    </source>
</evidence>
<feature type="transmembrane region" description="Helical" evidence="9">
    <location>
        <begin position="277"/>
        <end position="304"/>
    </location>
</feature>
<dbReference type="RefSeq" id="WP_285388954.1">
    <property type="nucleotide sequence ID" value="NZ_JASSVS010000002.1"/>
</dbReference>
<feature type="region of interest" description="Disordered" evidence="8">
    <location>
        <begin position="523"/>
        <end position="549"/>
    </location>
</feature>
<evidence type="ECO:0000256" key="7">
    <source>
        <dbReference type="ARBA" id="ARBA00023136"/>
    </source>
</evidence>
<feature type="transmembrane region" description="Helical" evidence="9">
    <location>
        <begin position="20"/>
        <end position="39"/>
    </location>
</feature>
<dbReference type="PANTHER" id="PTHR30047:SF7">
    <property type="entry name" value="HIGH-AFFINITY CHOLINE TRANSPORT PROTEIN"/>
    <property type="match status" value="1"/>
</dbReference>
<feature type="transmembrane region" description="Helical" evidence="9">
    <location>
        <begin position="356"/>
        <end position="382"/>
    </location>
</feature>
<keyword evidence="6 9" id="KW-1133">Transmembrane helix</keyword>
<evidence type="ECO:0000256" key="9">
    <source>
        <dbReference type="SAM" id="Phobius"/>
    </source>
</evidence>
<dbReference type="PANTHER" id="PTHR30047">
    <property type="entry name" value="HIGH-AFFINITY CHOLINE TRANSPORT PROTEIN-RELATED"/>
    <property type="match status" value="1"/>
</dbReference>
<dbReference type="Proteomes" id="UP001227964">
    <property type="component" value="Unassembled WGS sequence"/>
</dbReference>
<sequence length="549" mass="59416">MNNNKLMLRDSGLLVRTNPVMALGSGLLILAFVLFTVVVPEYANSVYGNIKAFIATDLAWYYVGFMSLALLLSVWLIFSRYGDIRLGEDDDRPEFSNFSWFSMLFGAGIGIGILFWSIAEPIYHFQGTPLIAAGQEQTAAAAQVAMRVAIFHWGLHGWALFSLAGLTLAYFAYRKGLPLSIRSSLYPIFGDRIYGPIGHVADLLAVFGTVFGIATSLGLGAQQINAGLNYLIGIEVSVTTQILLIAVISVISTISVMSGLHKGIRLLSEINMKLTMVVLGLFVVVGPTAYILGALVTNLGDYLVHAVELGFWVNPDPKSEWQGWWTIFYWGWWIAWAPFCGIFIARISKGRTIREFVLGVLVAPTLLAAVWITIFGNAAMYLELFGSGGVVEAVNKDTTMALFATIELMTESQAMVILMSCICTVLLVTYFVTSSDSATLVICTLISMGETNPLPRYRVFWGAAIGAVAAVLLLAGGLKALQTASVVAALPFSFILIMAIYGLLTSLRAEVLPLQSASPLARLTGRSRDPEPELEPEVVPAVTPAPGNI</sequence>
<feature type="transmembrane region" description="Helical" evidence="9">
    <location>
        <begin position="155"/>
        <end position="173"/>
    </location>
</feature>
<feature type="transmembrane region" description="Helical" evidence="9">
    <location>
        <begin position="459"/>
        <end position="478"/>
    </location>
</feature>
<accession>A0ABT7IAU4</accession>
<feature type="transmembrane region" description="Helical" evidence="9">
    <location>
        <begin position="414"/>
        <end position="447"/>
    </location>
</feature>
<comment type="caution">
    <text evidence="10">The sequence shown here is derived from an EMBL/GenBank/DDBJ whole genome shotgun (WGS) entry which is preliminary data.</text>
</comment>
<evidence type="ECO:0000256" key="3">
    <source>
        <dbReference type="ARBA" id="ARBA00022448"/>
    </source>
</evidence>
<keyword evidence="4" id="KW-1003">Cell membrane</keyword>
<evidence type="ECO:0000256" key="6">
    <source>
        <dbReference type="ARBA" id="ARBA00022989"/>
    </source>
</evidence>
<comment type="similarity">
    <text evidence="2">Belongs to the BCCT transporter (TC 2.A.15) family.</text>
</comment>
<feature type="transmembrane region" description="Helical" evidence="9">
    <location>
        <begin position="98"/>
        <end position="119"/>
    </location>
</feature>
<keyword evidence="5 9" id="KW-0812">Transmembrane</keyword>
<feature type="transmembrane region" description="Helical" evidence="9">
    <location>
        <begin position="484"/>
        <end position="504"/>
    </location>
</feature>
<evidence type="ECO:0000256" key="2">
    <source>
        <dbReference type="ARBA" id="ARBA00005658"/>
    </source>
</evidence>
<evidence type="ECO:0000256" key="5">
    <source>
        <dbReference type="ARBA" id="ARBA00022692"/>
    </source>
</evidence>
<comment type="subcellular location">
    <subcellularLocation>
        <location evidence="1">Cell membrane</location>
        <topology evidence="1">Multi-pass membrane protein</topology>
    </subcellularLocation>
</comment>
<evidence type="ECO:0000256" key="1">
    <source>
        <dbReference type="ARBA" id="ARBA00004651"/>
    </source>
</evidence>
<proteinExistence type="inferred from homology"/>
<keyword evidence="3" id="KW-0813">Transport</keyword>
<dbReference type="InterPro" id="IPR000060">
    <property type="entry name" value="BCCT_transptr"/>
</dbReference>
<keyword evidence="11" id="KW-1185">Reference proteome</keyword>
<dbReference type="Pfam" id="PF02028">
    <property type="entry name" value="BCCT"/>
    <property type="match status" value="1"/>
</dbReference>
<name>A0ABT7IAU4_9GAMM</name>
<dbReference type="EMBL" id="JASSVS010000002">
    <property type="protein sequence ID" value="MDL0430259.1"/>
    <property type="molecule type" value="Genomic_DNA"/>
</dbReference>
<feature type="transmembrane region" description="Helical" evidence="9">
    <location>
        <begin position="324"/>
        <end position="344"/>
    </location>
</feature>
<feature type="transmembrane region" description="Helical" evidence="9">
    <location>
        <begin position="193"/>
        <end position="218"/>
    </location>
</feature>
<gene>
    <name evidence="10" type="ORF">QPM17_03930</name>
</gene>
<feature type="transmembrane region" description="Helical" evidence="9">
    <location>
        <begin position="230"/>
        <end position="256"/>
    </location>
</feature>
<dbReference type="NCBIfam" id="TIGR00842">
    <property type="entry name" value="bcct"/>
    <property type="match status" value="1"/>
</dbReference>
<feature type="transmembrane region" description="Helical" evidence="9">
    <location>
        <begin position="59"/>
        <end position="78"/>
    </location>
</feature>
<feature type="compositionally biased region" description="Low complexity" evidence="8">
    <location>
        <begin position="537"/>
        <end position="549"/>
    </location>
</feature>